<dbReference type="SUPFAM" id="SSF53335">
    <property type="entry name" value="S-adenosyl-L-methionine-dependent methyltransferases"/>
    <property type="match status" value="1"/>
</dbReference>
<dbReference type="InterPro" id="IPR023213">
    <property type="entry name" value="CAT-like_dom_sf"/>
</dbReference>
<name>A0A067LXV9_BOTB1</name>
<dbReference type="Gene3D" id="3.30.559.30">
    <property type="entry name" value="Nonribosomal peptide synthetase, condensation domain"/>
    <property type="match status" value="1"/>
</dbReference>
<feature type="transmembrane region" description="Helical" evidence="7">
    <location>
        <begin position="345"/>
        <end position="365"/>
    </location>
</feature>
<dbReference type="SUPFAM" id="SSF103473">
    <property type="entry name" value="MFS general substrate transporter"/>
    <property type="match status" value="1"/>
</dbReference>
<keyword evidence="7" id="KW-1133">Transmembrane helix</keyword>
<evidence type="ECO:0000256" key="1">
    <source>
        <dbReference type="ARBA" id="ARBA00004141"/>
    </source>
</evidence>
<feature type="transmembrane region" description="Helical" evidence="7">
    <location>
        <begin position="305"/>
        <end position="325"/>
    </location>
</feature>
<dbReference type="GO" id="GO:0005737">
    <property type="term" value="C:cytoplasm"/>
    <property type="evidence" value="ECO:0007669"/>
    <property type="project" value="TreeGrafter"/>
</dbReference>
<dbReference type="InterPro" id="IPR009081">
    <property type="entry name" value="PP-bd_ACP"/>
</dbReference>
<dbReference type="Proteomes" id="UP000027195">
    <property type="component" value="Unassembled WGS sequence"/>
</dbReference>
<keyword evidence="7" id="KW-0812">Transmembrane</keyword>
<dbReference type="CDD" id="cd02440">
    <property type="entry name" value="AdoMet_MTases"/>
    <property type="match status" value="1"/>
</dbReference>
<keyword evidence="11" id="KW-1185">Reference proteome</keyword>
<dbReference type="Gene3D" id="1.20.1720.10">
    <property type="entry name" value="Multidrug resistance protein D"/>
    <property type="match status" value="1"/>
</dbReference>
<dbReference type="InterPro" id="IPR013217">
    <property type="entry name" value="Methyltransf_12"/>
</dbReference>
<dbReference type="InterPro" id="IPR000873">
    <property type="entry name" value="AMP-dep_synth/lig_dom"/>
</dbReference>
<dbReference type="EMBL" id="KL198096">
    <property type="protein sequence ID" value="KDQ08064.1"/>
    <property type="molecule type" value="Genomic_DNA"/>
</dbReference>
<dbReference type="GO" id="GO:0016874">
    <property type="term" value="F:ligase activity"/>
    <property type="evidence" value="ECO:0007669"/>
    <property type="project" value="UniProtKB-KW"/>
</dbReference>
<dbReference type="CDD" id="cd17330">
    <property type="entry name" value="MFS_SLC46_TetA_like"/>
    <property type="match status" value="1"/>
</dbReference>
<evidence type="ECO:0000313" key="11">
    <source>
        <dbReference type="Proteomes" id="UP000027195"/>
    </source>
</evidence>
<dbReference type="HOGENOM" id="CLU_000022_2_2_1"/>
<feature type="domain" description="Carrier" evidence="8">
    <location>
        <begin position="1229"/>
        <end position="1307"/>
    </location>
</feature>
<dbReference type="Gene3D" id="3.40.50.980">
    <property type="match status" value="2"/>
</dbReference>
<dbReference type="Gene3D" id="1.10.1200.10">
    <property type="entry name" value="ACP-like"/>
    <property type="match status" value="1"/>
</dbReference>
<dbReference type="InterPro" id="IPR029063">
    <property type="entry name" value="SAM-dependent_MTases_sf"/>
</dbReference>
<dbReference type="Gene3D" id="3.30.559.10">
    <property type="entry name" value="Chloramphenicol acetyltransferase-like domain"/>
    <property type="match status" value="1"/>
</dbReference>
<feature type="domain" description="Major facilitator superfamily (MFS) profile" evidence="9">
    <location>
        <begin position="51"/>
        <end position="611"/>
    </location>
</feature>
<dbReference type="Gene3D" id="2.30.38.10">
    <property type="entry name" value="Luciferase, Domain 3"/>
    <property type="match status" value="1"/>
</dbReference>
<keyword evidence="2" id="KW-0596">Phosphopantetheine</keyword>
<reference evidence="11" key="1">
    <citation type="journal article" date="2014" name="Proc. Natl. Acad. Sci. U.S.A.">
        <title>Extensive sampling of basidiomycete genomes demonstrates inadequacy of the white-rot/brown-rot paradigm for wood decay fungi.</title>
        <authorList>
            <person name="Riley R."/>
            <person name="Salamov A.A."/>
            <person name="Brown D.W."/>
            <person name="Nagy L.G."/>
            <person name="Floudas D."/>
            <person name="Held B.W."/>
            <person name="Levasseur A."/>
            <person name="Lombard V."/>
            <person name="Morin E."/>
            <person name="Otillar R."/>
            <person name="Lindquist E.A."/>
            <person name="Sun H."/>
            <person name="LaButti K.M."/>
            <person name="Schmutz J."/>
            <person name="Jabbour D."/>
            <person name="Luo H."/>
            <person name="Baker S.E."/>
            <person name="Pisabarro A.G."/>
            <person name="Walton J.D."/>
            <person name="Blanchette R.A."/>
            <person name="Henrissat B."/>
            <person name="Martin F."/>
            <person name="Cullen D."/>
            <person name="Hibbett D.S."/>
            <person name="Grigoriev I.V."/>
        </authorList>
    </citation>
    <scope>NUCLEOTIDE SEQUENCE [LARGE SCALE GENOMIC DNA]</scope>
    <source>
        <strain evidence="11">FD-172 SS1</strain>
    </source>
</reference>
<feature type="region of interest" description="Disordered" evidence="6">
    <location>
        <begin position="255"/>
        <end position="294"/>
    </location>
</feature>
<keyword evidence="5" id="KW-0511">Multifunctional enzyme</keyword>
<dbReference type="PANTHER" id="PTHR45527:SF1">
    <property type="entry name" value="FATTY ACID SYNTHASE"/>
    <property type="match status" value="1"/>
</dbReference>
<dbReference type="Pfam" id="PF08242">
    <property type="entry name" value="Methyltransf_12"/>
    <property type="match status" value="1"/>
</dbReference>
<keyword evidence="7" id="KW-0472">Membrane</keyword>
<evidence type="ECO:0008006" key="12">
    <source>
        <dbReference type="Google" id="ProtNLM"/>
    </source>
</evidence>
<evidence type="ECO:0000259" key="8">
    <source>
        <dbReference type="PROSITE" id="PS50075"/>
    </source>
</evidence>
<feature type="transmembrane region" description="Helical" evidence="7">
    <location>
        <begin position="123"/>
        <end position="141"/>
    </location>
</feature>
<sequence>MCSQASTAHRRFWPAAPTLAHRSLLSTLTHDPHLSTRATTMSDYTPLPKLQLSIIFLIQLAEPITNSVILPFINEEIVELGITDDPKKVGYYVGLIISLFFFVECLCVLHWGRLSDRIGRRPVVLFGLFGLVLFMICFGLSRTLVQLIISRALAGALNANTGIIKSMIRELTDETSFPRAASFMPLTWTIGEAIGPFLGGTLSRPYDRFPSLFRSELWKKYPYLLPCLSAACFPILSFVVGFLCLKETMPSIGKKPNLDSESDGASRPLQGALGESERSPLLSKAIETSSPPRPSSFRDIFTRPVLIVILNYAAICLVDIAVFVVQPLYLSTPIEFGGLGLPPPQIGYILGAAGVFSAIFQAFFFARLYEWFGGKRVYISSAACNLPVIIAWPIINALARKLGGSHSLVWAVLFVQQLCLYLTVPAFAAFPCVFLLVAALAVAKAGFAYAPLDPSAPSARLDDQVSQCSAPLLLVASGLTKDDIVLNFGRAMSFDIVPYIIRTCANGRKELLPPDLKCDNGALLAVLFTSGSTERPKGVLVEHASMINLVDGPTLEILPGDHVALTTNPSFDVASFEVWNSLVHGATSFILTPHLADIEAVVTFFREKEIHKAFLPTAVFHRLFSNDAAAISLGTTLRMINIGGEKLDISVTKNSLRHVPQTRLTHGYGSAETTVCATHFEITPETLEYDEKMGRPITIGRPIPNTLSFLPGDDLHPVELGQPGEICISGAALARGYLDPSGVSSAKFMRSHLATVDVLERPGTTTHIYRTGDIGKPLSSPSEIEAVLCNGADGAGEAAVVVTENDSMIAYVVRKVTSDEGGTPKGPKMVEWLGDTVQSIPVRYGDSVLEISCGSGMILFSIEPRVKEYTGLDMFDCALAFVQTQLERRGLSDKAEVLRGEANQLADLLAPSQSFNLTIINSVTQYFPSREYLESVLRLCIDRISDGGRVFLGDVRGFGLQRHHDLDLSTSNIRASLEHWRSRESELEINPSFFFQLRDRPGSRVPYVEILPKMMMARNELSQFRYQVVLHIGPQPPPLIRPTRCMEYSTFSEMELMLASGGHEVLAEEVMLQLLDGDRPPSTASELARASATSNWCARALSLSDIASLGIRHGWKVNISWKALGSDHTLAAVFARGPLEFKADFGSGSLDIEPTNIPVGKSLGTPRPDTDSEEESASKFRARCREKLHASEDALPLTSNGKVDRQPLAHRDSWAQQVALKARAAETCEPKNETQARIQRCVAEVLGMDVHKIPLGTGLVELGLHSFRTPKLLAALRSEFGLDVLPYTTIYTYPTVAALGAHLDEQRLCQPDASRRPMPGSQRREVPYDRDALDEILRVRGCALDDVEDVYETARTQRLGWRDPGAHELWTAHTTLENLLHALRVVISRQAILHTTFFEQGTRQVVLRHSPKLRPDTPRCTFCSPNNLFRMDVFQTNPPTLLCYFQQATIDIWSRGCLFSEIESVALGHTLPDPDPFRNFVDYEVAIDTEYKASVERLASRLRDLDAIPFSIQNPIPKFATRSVLGPNLEHEEQIPGLETLASASGIQASTLLKVAVALVMRHETKRDSVIFGQLHFCRNVPVEGITRMCGMALSVLLDCVDFRLGETVLELLRRTQHAQEESVDQSVMSLESVLRAVGRDLNLTDHSRFMWNLRSGKEPTREILSPGPLGFDSELAISWATIVDGGQVKVEVDYDRVFSERVKVYVDQFFFAARWLVANIKAKDVEAN</sequence>
<gene>
    <name evidence="10" type="ORF">BOTBODRAFT_70027</name>
</gene>
<dbReference type="SUPFAM" id="SSF47336">
    <property type="entry name" value="ACP-like"/>
    <property type="match status" value="1"/>
</dbReference>
<feature type="transmembrane region" description="Helical" evidence="7">
    <location>
        <begin position="431"/>
        <end position="452"/>
    </location>
</feature>
<dbReference type="GO" id="GO:0044550">
    <property type="term" value="P:secondary metabolite biosynthetic process"/>
    <property type="evidence" value="ECO:0007669"/>
    <property type="project" value="TreeGrafter"/>
</dbReference>
<evidence type="ECO:0000256" key="4">
    <source>
        <dbReference type="ARBA" id="ARBA00022598"/>
    </source>
</evidence>
<dbReference type="InterPro" id="IPR020806">
    <property type="entry name" value="PKS_PP-bd"/>
</dbReference>
<evidence type="ECO:0000259" key="9">
    <source>
        <dbReference type="PROSITE" id="PS50850"/>
    </source>
</evidence>
<dbReference type="GO" id="GO:0031177">
    <property type="term" value="F:phosphopantetheine binding"/>
    <property type="evidence" value="ECO:0007669"/>
    <property type="project" value="InterPro"/>
</dbReference>
<dbReference type="InParanoid" id="A0A067LXV9"/>
<dbReference type="PROSITE" id="PS50850">
    <property type="entry name" value="MFS"/>
    <property type="match status" value="1"/>
</dbReference>
<dbReference type="Pfam" id="PF00550">
    <property type="entry name" value="PP-binding"/>
    <property type="match status" value="1"/>
</dbReference>
<dbReference type="SUPFAM" id="SSF52777">
    <property type="entry name" value="CoA-dependent acyltransferases"/>
    <property type="match status" value="2"/>
</dbReference>
<feature type="transmembrane region" description="Helical" evidence="7">
    <location>
        <begin position="89"/>
        <end position="111"/>
    </location>
</feature>
<dbReference type="GO" id="GO:0043041">
    <property type="term" value="P:amino acid activation for nonribosomal peptide biosynthetic process"/>
    <property type="evidence" value="ECO:0007669"/>
    <property type="project" value="TreeGrafter"/>
</dbReference>
<dbReference type="InterPro" id="IPR036736">
    <property type="entry name" value="ACP-like_sf"/>
</dbReference>
<evidence type="ECO:0000256" key="5">
    <source>
        <dbReference type="ARBA" id="ARBA00023268"/>
    </source>
</evidence>
<keyword evidence="4" id="KW-0436">Ligase</keyword>
<protein>
    <recommendedName>
        <fullName evidence="12">Carrier domain-containing protein</fullName>
    </recommendedName>
</protein>
<evidence type="ECO:0000256" key="2">
    <source>
        <dbReference type="ARBA" id="ARBA00022450"/>
    </source>
</evidence>
<feature type="region of interest" description="Disordered" evidence="6">
    <location>
        <begin position="1156"/>
        <end position="1179"/>
    </location>
</feature>
<dbReference type="InterPro" id="IPR020846">
    <property type="entry name" value="MFS_dom"/>
</dbReference>
<dbReference type="Pfam" id="PF00501">
    <property type="entry name" value="AMP-binding"/>
    <property type="match status" value="1"/>
</dbReference>
<accession>A0A067LXV9</accession>
<evidence type="ECO:0000256" key="6">
    <source>
        <dbReference type="SAM" id="MobiDB-lite"/>
    </source>
</evidence>
<dbReference type="Gene3D" id="3.40.50.150">
    <property type="entry name" value="Vaccinia Virus protein VP39"/>
    <property type="match status" value="1"/>
</dbReference>
<evidence type="ECO:0000256" key="7">
    <source>
        <dbReference type="SAM" id="Phobius"/>
    </source>
</evidence>
<dbReference type="SUPFAM" id="SSF56801">
    <property type="entry name" value="Acetyl-CoA synthetase-like"/>
    <property type="match status" value="1"/>
</dbReference>
<dbReference type="PROSITE" id="PS50075">
    <property type="entry name" value="CARRIER"/>
    <property type="match status" value="1"/>
</dbReference>
<dbReference type="GO" id="GO:0016020">
    <property type="term" value="C:membrane"/>
    <property type="evidence" value="ECO:0007669"/>
    <property type="project" value="UniProtKB-SubCell"/>
</dbReference>
<dbReference type="GO" id="GO:0022857">
    <property type="term" value="F:transmembrane transporter activity"/>
    <property type="evidence" value="ECO:0007669"/>
    <property type="project" value="InterPro"/>
</dbReference>
<proteinExistence type="predicted"/>
<feature type="transmembrane region" description="Helical" evidence="7">
    <location>
        <begin position="223"/>
        <end position="245"/>
    </location>
</feature>
<organism evidence="10 11">
    <name type="scientific">Botryobasidium botryosum (strain FD-172 SS1)</name>
    <dbReference type="NCBI Taxonomy" id="930990"/>
    <lineage>
        <taxon>Eukaryota</taxon>
        <taxon>Fungi</taxon>
        <taxon>Dikarya</taxon>
        <taxon>Basidiomycota</taxon>
        <taxon>Agaricomycotina</taxon>
        <taxon>Agaricomycetes</taxon>
        <taxon>Cantharellales</taxon>
        <taxon>Botryobasidiaceae</taxon>
        <taxon>Botryobasidium</taxon>
    </lineage>
</organism>
<evidence type="ECO:0000313" key="10">
    <source>
        <dbReference type="EMBL" id="KDQ08064.1"/>
    </source>
</evidence>
<dbReference type="OrthoDB" id="408177at2759"/>
<comment type="subcellular location">
    <subcellularLocation>
        <location evidence="1">Membrane</location>
        <topology evidence="1">Multi-pass membrane protein</topology>
    </subcellularLocation>
</comment>
<dbReference type="SMART" id="SM00823">
    <property type="entry name" value="PKS_PP"/>
    <property type="match status" value="1"/>
</dbReference>
<dbReference type="InterPro" id="IPR036259">
    <property type="entry name" value="MFS_trans_sf"/>
</dbReference>
<evidence type="ECO:0000256" key="3">
    <source>
        <dbReference type="ARBA" id="ARBA00022553"/>
    </source>
</evidence>
<dbReference type="PANTHER" id="PTHR45527">
    <property type="entry name" value="NONRIBOSOMAL PEPTIDE SYNTHETASE"/>
    <property type="match status" value="1"/>
</dbReference>
<keyword evidence="3" id="KW-0597">Phosphoprotein</keyword>